<dbReference type="PATRIC" id="fig|745776.4.peg.2116"/>
<feature type="region of interest" description="Disordered" evidence="1">
    <location>
        <begin position="1"/>
        <end position="58"/>
    </location>
</feature>
<dbReference type="KEGG" id="dgo:DGo_CA2063"/>
<proteinExistence type="predicted"/>
<dbReference type="EMBL" id="CP002191">
    <property type="protein sequence ID" value="AFD25990.1"/>
    <property type="molecule type" value="Genomic_DNA"/>
</dbReference>
<dbReference type="AlphaFoldDB" id="H8GY62"/>
<reference evidence="2 3" key="1">
    <citation type="journal article" date="2012" name="PLoS ONE">
        <title>Genome sequence and transcriptome analysis of the radioresistant bacterium Deinococcus gobiensis: insights into the extreme environmental adaptations.</title>
        <authorList>
            <person name="Yuan M."/>
            <person name="Chen M."/>
            <person name="Zhang W."/>
            <person name="Lu W."/>
            <person name="Wang J."/>
            <person name="Yang M."/>
            <person name="Zhao P."/>
            <person name="Tang R."/>
            <person name="Li X."/>
            <person name="Hao Y."/>
            <person name="Zhou Z."/>
            <person name="Zhan Y."/>
            <person name="Yu H."/>
            <person name="Teng C."/>
            <person name="Yan Y."/>
            <person name="Ping S."/>
            <person name="Wang Y."/>
            <person name="Lin M."/>
        </authorList>
    </citation>
    <scope>NUCLEOTIDE SEQUENCE [LARGE SCALE GENOMIC DNA]</scope>
    <source>
        <strain evidence="2 3">I-0</strain>
    </source>
</reference>
<sequence length="58" mass="6005">MTDPDKQGERGQLSDTARPEQETQGVPAHEQPASQAPGENGGAGEHGRPSDDSDPGHS</sequence>
<keyword evidence="3" id="KW-1185">Reference proteome</keyword>
<dbReference type="HOGENOM" id="CLU_2971912_0_0_0"/>
<evidence type="ECO:0000313" key="3">
    <source>
        <dbReference type="Proteomes" id="UP000007575"/>
    </source>
</evidence>
<dbReference type="Proteomes" id="UP000007575">
    <property type="component" value="Chromosome"/>
</dbReference>
<dbReference type="RefSeq" id="WP_014685473.1">
    <property type="nucleotide sequence ID" value="NC_017790.1"/>
</dbReference>
<accession>H8GY62</accession>
<organism evidence="2 3">
    <name type="scientific">Deinococcus gobiensis (strain DSM 21396 / JCM 16679 / CGMCC 1.7299 / I-0)</name>
    <dbReference type="NCBI Taxonomy" id="745776"/>
    <lineage>
        <taxon>Bacteria</taxon>
        <taxon>Thermotogati</taxon>
        <taxon>Deinococcota</taxon>
        <taxon>Deinococci</taxon>
        <taxon>Deinococcales</taxon>
        <taxon>Deinococcaceae</taxon>
        <taxon>Deinococcus</taxon>
    </lineage>
</organism>
<evidence type="ECO:0000256" key="1">
    <source>
        <dbReference type="SAM" id="MobiDB-lite"/>
    </source>
</evidence>
<feature type="compositionally biased region" description="Basic and acidic residues" evidence="1">
    <location>
        <begin position="45"/>
        <end position="58"/>
    </location>
</feature>
<gene>
    <name evidence="2" type="ordered locus">DGo_CA2063</name>
</gene>
<protein>
    <submittedName>
        <fullName evidence="2">Uncharacterized protein</fullName>
    </submittedName>
</protein>
<name>H8GY62_DEIGI</name>
<evidence type="ECO:0000313" key="2">
    <source>
        <dbReference type="EMBL" id="AFD25990.1"/>
    </source>
</evidence>